<name>A0A2T1M067_9CHRO</name>
<dbReference type="EMBL" id="PXOH01000005">
    <property type="protein sequence ID" value="PSF38078.1"/>
    <property type="molecule type" value="Genomic_DNA"/>
</dbReference>
<dbReference type="Proteomes" id="UP000239001">
    <property type="component" value="Unassembled WGS sequence"/>
</dbReference>
<gene>
    <name evidence="1" type="ORF">C7H19_06290</name>
</gene>
<keyword evidence="2" id="KW-1185">Reference proteome</keyword>
<comment type="caution">
    <text evidence="1">The sequence shown here is derived from an EMBL/GenBank/DDBJ whole genome shotgun (WGS) entry which is preliminary data.</text>
</comment>
<dbReference type="AlphaFoldDB" id="A0A2T1M067"/>
<accession>A0A2T1M067</accession>
<reference evidence="1 2" key="2">
    <citation type="submission" date="2018-03" db="EMBL/GenBank/DDBJ databases">
        <authorList>
            <person name="Keele B.F."/>
        </authorList>
    </citation>
    <scope>NUCLEOTIDE SEQUENCE [LARGE SCALE GENOMIC DNA]</scope>
    <source>
        <strain evidence="1 2">CCALA 016</strain>
    </source>
</reference>
<evidence type="ECO:0000313" key="1">
    <source>
        <dbReference type="EMBL" id="PSF38078.1"/>
    </source>
</evidence>
<sequence length="61" mass="7400">MQLIYRGQIFEYHAKINNSLPRRQAINWRYAVPGVMYKAPSLKNQTYHLPKAINWRWLPQE</sequence>
<protein>
    <submittedName>
        <fullName evidence="1">Uncharacterized protein</fullName>
    </submittedName>
</protein>
<organism evidence="1 2">
    <name type="scientific">Aphanothece hegewaldii CCALA 016</name>
    <dbReference type="NCBI Taxonomy" id="2107694"/>
    <lineage>
        <taxon>Bacteria</taxon>
        <taxon>Bacillati</taxon>
        <taxon>Cyanobacteriota</taxon>
        <taxon>Cyanophyceae</taxon>
        <taxon>Oscillatoriophycideae</taxon>
        <taxon>Chroococcales</taxon>
        <taxon>Aphanothecaceae</taxon>
        <taxon>Aphanothece</taxon>
    </lineage>
</organism>
<dbReference type="OrthoDB" id="517878at2"/>
<proteinExistence type="predicted"/>
<dbReference type="RefSeq" id="WP_106456043.1">
    <property type="nucleotide sequence ID" value="NZ_PXOH01000005.1"/>
</dbReference>
<reference evidence="1 2" key="1">
    <citation type="submission" date="2018-03" db="EMBL/GenBank/DDBJ databases">
        <title>The ancient ancestry and fast evolution of plastids.</title>
        <authorList>
            <person name="Moore K.R."/>
            <person name="Magnabosco C."/>
            <person name="Momper L."/>
            <person name="Gold D.A."/>
            <person name="Bosak T."/>
            <person name="Fournier G.P."/>
        </authorList>
    </citation>
    <scope>NUCLEOTIDE SEQUENCE [LARGE SCALE GENOMIC DNA]</scope>
    <source>
        <strain evidence="1 2">CCALA 016</strain>
    </source>
</reference>
<evidence type="ECO:0000313" key="2">
    <source>
        <dbReference type="Proteomes" id="UP000239001"/>
    </source>
</evidence>